<dbReference type="AlphaFoldDB" id="A0A9P8SG85"/>
<sequence>MFPLACQSTACWNTSNYLQETMSPRFRVLNRCKDFPEWACDGFSRSYKDKVPSHRHKLNTMTMIRDEVDNILRGFLDRPYAEVSESLADAKLQIDGSKQVDAENLAKVADYYRTCMGSDMKDNAAAFVELMNEVNRPFAALDAVQASQKDSNVTTYKPVVDTGRRMALEDWDMLCEAQVNLVQLGIYPFVKIEAQQSLVNPNKTAIVITPEYRGAMPDNWIFRFKAFRDPYSAVLVEFLESAHGQNLPRVQNLKDIPESVIQFEKDILRKQPRWRRREMKFTKNHVEELSLDDLEHLAPELRLKDTVLSFARRYNATVEGVEVIRPEIVRRVNRVVRRQTRETIRSFLMWQAFLQTVEVWDLSWTQRWTNFTASQIGMAHNQTLEEKCISRAQRHFGHILDSFFIRKEYSSAIASGVKGMAEGIRAEWRNMASTTDWMSEQGRNLTVEKMDRLDISIGHPLTPHPLKPESIAEFYAGANVRAGGPAHEGVNNSTMATASRWSRLGRAPQGADEWPDNAHSLEVQYSPLRNQLVIPAGLMRQPLYHADLPSWYQYGALGTAIGTAMAKVIDGVGQQYQVNGSIRGETWTGRDWRKYTKQLRCFRKRWRRVYRIGTFKFMLEMDNVYESVVGDHEGMEASYRAWVTAKSNSTNLPLPGLEVFSNLELYWMARATRFCTVRPPTANKFFEAEVARSDMPPDHARLVEPTLDFGPFHASMHCRCGRCLAKKCRVFGRYLEPWGYGVED</sequence>
<evidence type="ECO:0000256" key="4">
    <source>
        <dbReference type="ARBA" id="ARBA00022801"/>
    </source>
</evidence>
<dbReference type="Gene3D" id="3.40.390.10">
    <property type="entry name" value="Collagenase (Catalytic Domain)"/>
    <property type="match status" value="1"/>
</dbReference>
<dbReference type="Pfam" id="PF05649">
    <property type="entry name" value="Peptidase_M13_N"/>
    <property type="match status" value="1"/>
</dbReference>
<protein>
    <submittedName>
        <fullName evidence="9">Peptidase family m13 domain-containing protein</fullName>
    </submittedName>
</protein>
<keyword evidence="10" id="KW-1185">Reference proteome</keyword>
<dbReference type="Proteomes" id="UP000824596">
    <property type="component" value="Unassembled WGS sequence"/>
</dbReference>
<evidence type="ECO:0000256" key="5">
    <source>
        <dbReference type="ARBA" id="ARBA00022833"/>
    </source>
</evidence>
<dbReference type="InterPro" id="IPR018497">
    <property type="entry name" value="Peptidase_M13_C"/>
</dbReference>
<gene>
    <name evidence="9" type="ORF">HRG_08027</name>
</gene>
<dbReference type="InterPro" id="IPR042089">
    <property type="entry name" value="Peptidase_M13_dom_2"/>
</dbReference>
<dbReference type="GO" id="GO:0005886">
    <property type="term" value="C:plasma membrane"/>
    <property type="evidence" value="ECO:0007669"/>
    <property type="project" value="TreeGrafter"/>
</dbReference>
<dbReference type="GO" id="GO:0046872">
    <property type="term" value="F:metal ion binding"/>
    <property type="evidence" value="ECO:0007669"/>
    <property type="project" value="UniProtKB-KW"/>
</dbReference>
<comment type="cofactor">
    <cofactor evidence="1">
        <name>Zn(2+)</name>
        <dbReference type="ChEBI" id="CHEBI:29105"/>
    </cofactor>
</comment>
<evidence type="ECO:0000256" key="1">
    <source>
        <dbReference type="ARBA" id="ARBA00001947"/>
    </source>
</evidence>
<keyword evidence="3" id="KW-0479">Metal-binding</keyword>
<dbReference type="InterPro" id="IPR008753">
    <property type="entry name" value="Peptidase_M13_N"/>
</dbReference>
<reference evidence="9" key="1">
    <citation type="submission" date="2021-09" db="EMBL/GenBank/DDBJ databases">
        <title>A high-quality genome of the endoparasitic fungus Hirsutella rhossiliensis with a comparison of Hirsutella genomes reveals transposable elements contributing to genome size variation.</title>
        <authorList>
            <person name="Lin R."/>
            <person name="Jiao Y."/>
            <person name="Sun X."/>
            <person name="Ling J."/>
            <person name="Xie B."/>
            <person name="Cheng X."/>
        </authorList>
    </citation>
    <scope>NUCLEOTIDE SEQUENCE</scope>
    <source>
        <strain evidence="9">HR02</strain>
    </source>
</reference>
<keyword evidence="4" id="KW-0378">Hydrolase</keyword>
<evidence type="ECO:0000259" key="7">
    <source>
        <dbReference type="Pfam" id="PF01431"/>
    </source>
</evidence>
<evidence type="ECO:0000256" key="6">
    <source>
        <dbReference type="ARBA" id="ARBA00023049"/>
    </source>
</evidence>
<organism evidence="9 10">
    <name type="scientific">Hirsutella rhossiliensis</name>
    <dbReference type="NCBI Taxonomy" id="111463"/>
    <lineage>
        <taxon>Eukaryota</taxon>
        <taxon>Fungi</taxon>
        <taxon>Dikarya</taxon>
        <taxon>Ascomycota</taxon>
        <taxon>Pezizomycotina</taxon>
        <taxon>Sordariomycetes</taxon>
        <taxon>Hypocreomycetidae</taxon>
        <taxon>Hypocreales</taxon>
        <taxon>Ophiocordycipitaceae</taxon>
        <taxon>Hirsutella</taxon>
    </lineage>
</organism>
<dbReference type="SUPFAM" id="SSF55486">
    <property type="entry name" value="Metalloproteases ('zincins'), catalytic domain"/>
    <property type="match status" value="1"/>
</dbReference>
<dbReference type="GO" id="GO:0004222">
    <property type="term" value="F:metalloendopeptidase activity"/>
    <property type="evidence" value="ECO:0007669"/>
    <property type="project" value="InterPro"/>
</dbReference>
<evidence type="ECO:0000313" key="9">
    <source>
        <dbReference type="EMBL" id="KAH0960874.1"/>
    </source>
</evidence>
<keyword evidence="6" id="KW-0482">Metalloprotease</keyword>
<dbReference type="GeneID" id="68357156"/>
<name>A0A9P8SG85_9HYPO</name>
<feature type="domain" description="Peptidase M13 C-terminal" evidence="7">
    <location>
        <begin position="525"/>
        <end position="724"/>
    </location>
</feature>
<accession>A0A9P8SG85</accession>
<dbReference type="RefSeq" id="XP_044718387.1">
    <property type="nucleotide sequence ID" value="XM_044866498.1"/>
</dbReference>
<dbReference type="OrthoDB" id="6475849at2759"/>
<keyword evidence="5" id="KW-0862">Zinc</keyword>
<dbReference type="EMBL" id="JAIZPD010000009">
    <property type="protein sequence ID" value="KAH0960874.1"/>
    <property type="molecule type" value="Genomic_DNA"/>
</dbReference>
<dbReference type="Pfam" id="PF01431">
    <property type="entry name" value="Peptidase_M13"/>
    <property type="match status" value="1"/>
</dbReference>
<dbReference type="PROSITE" id="PS51885">
    <property type="entry name" value="NEPRILYSIN"/>
    <property type="match status" value="1"/>
</dbReference>
<evidence type="ECO:0000256" key="2">
    <source>
        <dbReference type="ARBA" id="ARBA00022670"/>
    </source>
</evidence>
<dbReference type="GO" id="GO:0016485">
    <property type="term" value="P:protein processing"/>
    <property type="evidence" value="ECO:0007669"/>
    <property type="project" value="TreeGrafter"/>
</dbReference>
<proteinExistence type="predicted"/>
<dbReference type="PANTHER" id="PTHR11733:SF133">
    <property type="entry name" value="PHOSPHATE-REGULATING NEUTRAL ENDOPEPTIDASE PHEX"/>
    <property type="match status" value="1"/>
</dbReference>
<keyword evidence="2" id="KW-0645">Protease</keyword>
<dbReference type="Gene3D" id="1.10.1380.10">
    <property type="entry name" value="Neutral endopeptidase , domain2"/>
    <property type="match status" value="1"/>
</dbReference>
<evidence type="ECO:0000256" key="3">
    <source>
        <dbReference type="ARBA" id="ARBA00022723"/>
    </source>
</evidence>
<dbReference type="InterPro" id="IPR000718">
    <property type="entry name" value="Peptidase_M13"/>
</dbReference>
<dbReference type="PANTHER" id="PTHR11733">
    <property type="entry name" value="ZINC METALLOPROTEASE FAMILY M13 NEPRILYSIN-RELATED"/>
    <property type="match status" value="1"/>
</dbReference>
<dbReference type="InterPro" id="IPR024079">
    <property type="entry name" value="MetalloPept_cat_dom_sf"/>
</dbReference>
<evidence type="ECO:0000259" key="8">
    <source>
        <dbReference type="Pfam" id="PF05649"/>
    </source>
</evidence>
<feature type="domain" description="Peptidase M13 N-terminal" evidence="8">
    <location>
        <begin position="32"/>
        <end position="460"/>
    </location>
</feature>
<evidence type="ECO:0000313" key="10">
    <source>
        <dbReference type="Proteomes" id="UP000824596"/>
    </source>
</evidence>
<comment type="caution">
    <text evidence="9">The sequence shown here is derived from an EMBL/GenBank/DDBJ whole genome shotgun (WGS) entry which is preliminary data.</text>
</comment>